<proteinExistence type="predicted"/>
<keyword evidence="2" id="KW-1185">Reference proteome</keyword>
<dbReference type="STRING" id="27835.A0A0N4XD65"/>
<dbReference type="Proteomes" id="UP000271162">
    <property type="component" value="Unassembled WGS sequence"/>
</dbReference>
<dbReference type="WBParaSite" id="NBR_0000043901-mRNA-1">
    <property type="protein sequence ID" value="NBR_0000043901-mRNA-1"/>
    <property type="gene ID" value="NBR_0000043901"/>
</dbReference>
<protein>
    <submittedName>
        <fullName evidence="3">Prophage protein</fullName>
    </submittedName>
</protein>
<evidence type="ECO:0000313" key="3">
    <source>
        <dbReference type="WBParaSite" id="NBR_0000043901-mRNA-1"/>
    </source>
</evidence>
<sequence>MWRWRDYFEKISTEEFPHPSISRAEPVAGPIQTVSAEEVETALRRMKPGKATGSDDFAAELWKSRCWNSAAWLTSFFNIIAKKEDALKAQQYRFG</sequence>
<dbReference type="EMBL" id="UYSL01000182">
    <property type="protein sequence ID" value="VDL63060.1"/>
    <property type="molecule type" value="Genomic_DNA"/>
</dbReference>
<evidence type="ECO:0000313" key="2">
    <source>
        <dbReference type="Proteomes" id="UP000271162"/>
    </source>
</evidence>
<name>A0A0N4XD65_NIPBR</name>
<evidence type="ECO:0000313" key="1">
    <source>
        <dbReference type="EMBL" id="VDL63060.1"/>
    </source>
</evidence>
<organism evidence="3">
    <name type="scientific">Nippostrongylus brasiliensis</name>
    <name type="common">Rat hookworm</name>
    <dbReference type="NCBI Taxonomy" id="27835"/>
    <lineage>
        <taxon>Eukaryota</taxon>
        <taxon>Metazoa</taxon>
        <taxon>Ecdysozoa</taxon>
        <taxon>Nematoda</taxon>
        <taxon>Chromadorea</taxon>
        <taxon>Rhabditida</taxon>
        <taxon>Rhabditina</taxon>
        <taxon>Rhabditomorpha</taxon>
        <taxon>Strongyloidea</taxon>
        <taxon>Heligmosomidae</taxon>
        <taxon>Nippostrongylus</taxon>
    </lineage>
</organism>
<reference evidence="1 2" key="2">
    <citation type="submission" date="2018-11" db="EMBL/GenBank/DDBJ databases">
        <authorList>
            <consortium name="Pathogen Informatics"/>
        </authorList>
    </citation>
    <scope>NUCLEOTIDE SEQUENCE [LARGE SCALE GENOMIC DNA]</scope>
</reference>
<gene>
    <name evidence="1" type="ORF">NBR_LOCUS440</name>
</gene>
<reference evidence="3" key="1">
    <citation type="submission" date="2017-02" db="UniProtKB">
        <authorList>
            <consortium name="WormBaseParasite"/>
        </authorList>
    </citation>
    <scope>IDENTIFICATION</scope>
</reference>
<accession>A0A0N4XD65</accession>
<dbReference type="AlphaFoldDB" id="A0A0N4XD65"/>